<evidence type="ECO:0000313" key="2">
    <source>
        <dbReference type="Proteomes" id="UP001321520"/>
    </source>
</evidence>
<keyword evidence="2" id="KW-1185">Reference proteome</keyword>
<evidence type="ECO:0000313" key="1">
    <source>
        <dbReference type="EMBL" id="WKD50651.1"/>
    </source>
</evidence>
<dbReference type="EMBL" id="CP098023">
    <property type="protein sequence ID" value="WKD50651.1"/>
    <property type="molecule type" value="Genomic_DNA"/>
</dbReference>
<dbReference type="Proteomes" id="UP001321520">
    <property type="component" value="Chromosome"/>
</dbReference>
<dbReference type="RefSeq" id="WP_301417150.1">
    <property type="nucleotide sequence ID" value="NZ_CP098023.1"/>
</dbReference>
<accession>A0ABY9EE46</accession>
<proteinExistence type="predicted"/>
<organism evidence="1 2">
    <name type="scientific">Microbulbifer spongiae</name>
    <dbReference type="NCBI Taxonomy" id="2944933"/>
    <lineage>
        <taxon>Bacteria</taxon>
        <taxon>Pseudomonadati</taxon>
        <taxon>Pseudomonadota</taxon>
        <taxon>Gammaproteobacteria</taxon>
        <taxon>Cellvibrionales</taxon>
        <taxon>Microbulbiferaceae</taxon>
        <taxon>Microbulbifer</taxon>
    </lineage>
</organism>
<reference evidence="1 2" key="1">
    <citation type="submission" date="2022-05" db="EMBL/GenBank/DDBJ databases">
        <title>Microbulbifer sp. nov., isolated from sponge.</title>
        <authorList>
            <person name="Gao L."/>
        </authorList>
    </citation>
    <scope>NUCLEOTIDE SEQUENCE [LARGE SCALE GENOMIC DNA]</scope>
    <source>
        <strain evidence="1 2">MI-G</strain>
    </source>
</reference>
<gene>
    <name evidence="1" type="ORF">M8T91_04280</name>
</gene>
<name>A0ABY9EE46_9GAMM</name>
<protein>
    <submittedName>
        <fullName evidence="1">Uncharacterized protein</fullName>
    </submittedName>
</protein>
<sequence length="53" mass="5520">MNRGINRTILLAGGIAGWLTTEVFAAEHYGADACGMRAGLMESADIPGENPTV</sequence>